<dbReference type="RefSeq" id="XP_019044055.1">
    <property type="nucleotide sequence ID" value="XM_019193932.1"/>
</dbReference>
<reference evidence="4" key="2">
    <citation type="submission" date="2013-07" db="EMBL/GenBank/DDBJ databases">
        <authorList>
            <consortium name="The Broad Institute Genome Sequencing Platform"/>
            <person name="Cuomo C."/>
            <person name="Litvintseva A."/>
            <person name="Chen Y."/>
            <person name="Heitman J."/>
            <person name="Sun S."/>
            <person name="Springer D."/>
            <person name="Dromer F."/>
            <person name="Young S.K."/>
            <person name="Zeng Q."/>
            <person name="Gargeya S."/>
            <person name="Fitzgerald M."/>
            <person name="Abouelleil A."/>
            <person name="Alvarado L."/>
            <person name="Berlin A.M."/>
            <person name="Chapman S.B."/>
            <person name="Dewar J."/>
            <person name="Goldberg J."/>
            <person name="Griggs A."/>
            <person name="Gujja S."/>
            <person name="Hansen M."/>
            <person name="Howarth C."/>
            <person name="Imamovic A."/>
            <person name="Larimer J."/>
            <person name="McCowan C."/>
            <person name="Murphy C."/>
            <person name="Pearson M."/>
            <person name="Priest M."/>
            <person name="Roberts A."/>
            <person name="Saif S."/>
            <person name="Shea T."/>
            <person name="Sykes S."/>
            <person name="Wortman J."/>
            <person name="Nusbaum C."/>
            <person name="Birren B."/>
        </authorList>
    </citation>
    <scope>NUCLEOTIDE SEQUENCE</scope>
    <source>
        <strain evidence="4">CBS 10118</strain>
    </source>
</reference>
<evidence type="ECO:0000313" key="4">
    <source>
        <dbReference type="EMBL" id="WVW86255.1"/>
    </source>
</evidence>
<dbReference type="SUPFAM" id="SSF51695">
    <property type="entry name" value="PLC-like phosphodiesterases"/>
    <property type="match status" value="1"/>
</dbReference>
<evidence type="ECO:0000256" key="1">
    <source>
        <dbReference type="SAM" id="MobiDB-lite"/>
    </source>
</evidence>
<dbReference type="GO" id="GO:0006629">
    <property type="term" value="P:lipid metabolic process"/>
    <property type="evidence" value="ECO:0007669"/>
    <property type="project" value="InterPro"/>
</dbReference>
<feature type="compositionally biased region" description="Polar residues" evidence="1">
    <location>
        <begin position="345"/>
        <end position="356"/>
    </location>
</feature>
<accession>A0A1B9FW43</accession>
<dbReference type="InterPro" id="IPR017946">
    <property type="entry name" value="PLC-like_Pdiesterase_TIM-brl"/>
</dbReference>
<reference evidence="3" key="1">
    <citation type="submission" date="2013-07" db="EMBL/GenBank/DDBJ databases">
        <title>The Genome Sequence of Cryptococcus bestiolae CBS10118.</title>
        <authorList>
            <consortium name="The Broad Institute Genome Sequencing Platform"/>
            <person name="Cuomo C."/>
            <person name="Litvintseva A."/>
            <person name="Chen Y."/>
            <person name="Heitman J."/>
            <person name="Sun S."/>
            <person name="Springer D."/>
            <person name="Dromer F."/>
            <person name="Young S.K."/>
            <person name="Zeng Q."/>
            <person name="Gargeya S."/>
            <person name="Fitzgerald M."/>
            <person name="Abouelleil A."/>
            <person name="Alvarado L."/>
            <person name="Berlin A.M."/>
            <person name="Chapman S.B."/>
            <person name="Dewar J."/>
            <person name="Goldberg J."/>
            <person name="Griggs A."/>
            <person name="Gujja S."/>
            <person name="Hansen M."/>
            <person name="Howarth C."/>
            <person name="Imamovic A."/>
            <person name="Larimer J."/>
            <person name="McCowan C."/>
            <person name="Murphy C."/>
            <person name="Pearson M."/>
            <person name="Priest M."/>
            <person name="Roberts A."/>
            <person name="Saif S."/>
            <person name="Shea T."/>
            <person name="Sykes S."/>
            <person name="Wortman J."/>
            <person name="Nusbaum C."/>
            <person name="Birren B."/>
        </authorList>
    </citation>
    <scope>NUCLEOTIDE SEQUENCE [LARGE SCALE GENOMIC DNA]</scope>
    <source>
        <strain evidence="3">CBS 10118</strain>
    </source>
</reference>
<dbReference type="GeneID" id="30211734"/>
<dbReference type="KEGG" id="kbi:30211734"/>
<dbReference type="OrthoDB" id="1058301at2759"/>
<protein>
    <submittedName>
        <fullName evidence="3">Glycerophosphoryl diester phosphodiesterase</fullName>
    </submittedName>
</protein>
<proteinExistence type="predicted"/>
<dbReference type="GO" id="GO:0008081">
    <property type="term" value="F:phosphoric diester hydrolase activity"/>
    <property type="evidence" value="ECO:0007669"/>
    <property type="project" value="InterPro"/>
</dbReference>
<evidence type="ECO:0000259" key="2">
    <source>
        <dbReference type="PROSITE" id="PS51704"/>
    </source>
</evidence>
<dbReference type="Gene3D" id="3.20.20.190">
    <property type="entry name" value="Phosphatidylinositol (PI) phosphodiesterase"/>
    <property type="match status" value="1"/>
</dbReference>
<dbReference type="PANTHER" id="PTHR43805">
    <property type="entry name" value="GLYCEROPHOSPHORYL DIESTER PHOSPHODIESTERASE"/>
    <property type="match status" value="1"/>
</dbReference>
<dbReference type="PROSITE" id="PS51704">
    <property type="entry name" value="GP_PDE"/>
    <property type="match status" value="1"/>
</dbReference>
<dbReference type="EMBL" id="CP144547">
    <property type="protein sequence ID" value="WVW86255.1"/>
    <property type="molecule type" value="Genomic_DNA"/>
</dbReference>
<dbReference type="Proteomes" id="UP000092730">
    <property type="component" value="Chromosome 7"/>
</dbReference>
<sequence length="375" mass="42210">MSTPTPTPISPRQPKDVECWGHRGASAHLPENTLASFRAAIKEGCDGIESDVHATSDGVILMFHDPTLDRTTTGKGLIKTQPWEGVIEHVRTTKEPIQPIPLFEELIALLMEPENRHVTLNIDCKMQNDPEKLFPEMARIISKYPDHSTLLSPRLILGLWHPLFIPPSMRHLPNCTRYHIGFSIPIVREYFWDHCSGFSLAFPALMNSTGQSFLRECREMGKEVTVWTVNDENEMKSAISWGVKAVLTDRVGRFVQLKQDIINNPSKLNITGLSKLTFPWSSWRYYTLAHVTIRSLTGMYLRAHGHMHITPDQLEYLDSPSSNTTTTTTTPSADDDLSSTGPEHANSNITASSTLRRMSQSIPISPEFLLNENPE</sequence>
<gene>
    <name evidence="3" type="ORF">I302_07335</name>
    <name evidence="4" type="ORF">I302_108297</name>
</gene>
<dbReference type="InterPro" id="IPR030395">
    <property type="entry name" value="GP_PDE_dom"/>
</dbReference>
<reference evidence="4" key="4">
    <citation type="submission" date="2024-02" db="EMBL/GenBank/DDBJ databases">
        <title>Comparative genomics of Cryptococcus and Kwoniella reveals pathogenesis evolution and contrasting modes of karyotype evolution via chromosome fusion or intercentromeric recombination.</title>
        <authorList>
            <person name="Coelho M.A."/>
            <person name="David-Palma M."/>
            <person name="Shea T."/>
            <person name="Bowers K."/>
            <person name="McGinley-Smith S."/>
            <person name="Mohammad A.W."/>
            <person name="Gnirke A."/>
            <person name="Yurkov A.M."/>
            <person name="Nowrousian M."/>
            <person name="Sun S."/>
            <person name="Cuomo C.A."/>
            <person name="Heitman J."/>
        </authorList>
    </citation>
    <scope>NUCLEOTIDE SEQUENCE</scope>
    <source>
        <strain evidence="4">CBS 10118</strain>
    </source>
</reference>
<keyword evidence="5" id="KW-1185">Reference proteome</keyword>
<dbReference type="AlphaFoldDB" id="A0A1B9FW43"/>
<feature type="compositionally biased region" description="Low complexity" evidence="1">
    <location>
        <begin position="317"/>
        <end position="332"/>
    </location>
</feature>
<evidence type="ECO:0000313" key="5">
    <source>
        <dbReference type="Proteomes" id="UP000092730"/>
    </source>
</evidence>
<reference evidence="3" key="3">
    <citation type="submission" date="2014-01" db="EMBL/GenBank/DDBJ databases">
        <title>Evolution of pathogenesis and genome organization in the Tremellales.</title>
        <authorList>
            <person name="Cuomo C."/>
            <person name="Litvintseva A."/>
            <person name="Heitman J."/>
            <person name="Chen Y."/>
            <person name="Sun S."/>
            <person name="Springer D."/>
            <person name="Dromer F."/>
            <person name="Young S."/>
            <person name="Zeng Q."/>
            <person name="Chapman S."/>
            <person name="Gujja S."/>
            <person name="Saif S."/>
            <person name="Birren B."/>
        </authorList>
    </citation>
    <scope>NUCLEOTIDE SEQUENCE</scope>
    <source>
        <strain evidence="3">CBS 10118</strain>
    </source>
</reference>
<dbReference type="CDD" id="cd08570">
    <property type="entry name" value="GDPD_YPL206cp_fungi"/>
    <property type="match status" value="1"/>
</dbReference>
<dbReference type="PANTHER" id="PTHR43805:SF1">
    <property type="entry name" value="GP-PDE DOMAIN-CONTAINING PROTEIN"/>
    <property type="match status" value="1"/>
</dbReference>
<name>A0A1B9FW43_9TREE</name>
<feature type="domain" description="GP-PDE" evidence="2">
    <location>
        <begin position="17"/>
        <end position="258"/>
    </location>
</feature>
<dbReference type="Pfam" id="PF03009">
    <property type="entry name" value="GDPD"/>
    <property type="match status" value="1"/>
</dbReference>
<dbReference type="VEuPathDB" id="FungiDB:I302_07335"/>
<dbReference type="STRING" id="1296100.A0A1B9FW43"/>
<dbReference type="EMBL" id="KI894024">
    <property type="protein sequence ID" value="OCF22985.1"/>
    <property type="molecule type" value="Genomic_DNA"/>
</dbReference>
<organism evidence="3">
    <name type="scientific">Kwoniella bestiolae CBS 10118</name>
    <dbReference type="NCBI Taxonomy" id="1296100"/>
    <lineage>
        <taxon>Eukaryota</taxon>
        <taxon>Fungi</taxon>
        <taxon>Dikarya</taxon>
        <taxon>Basidiomycota</taxon>
        <taxon>Agaricomycotina</taxon>
        <taxon>Tremellomycetes</taxon>
        <taxon>Tremellales</taxon>
        <taxon>Cryptococcaceae</taxon>
        <taxon>Kwoniella</taxon>
    </lineage>
</organism>
<evidence type="ECO:0000313" key="3">
    <source>
        <dbReference type="EMBL" id="OCF22985.1"/>
    </source>
</evidence>
<feature type="region of interest" description="Disordered" evidence="1">
    <location>
        <begin position="314"/>
        <end position="356"/>
    </location>
</feature>